<comment type="cofactor">
    <cofactor evidence="1">
        <name>[4Fe-4S] cluster</name>
        <dbReference type="ChEBI" id="CHEBI:49883"/>
    </cofactor>
</comment>
<evidence type="ECO:0000256" key="1">
    <source>
        <dbReference type="ARBA" id="ARBA00001966"/>
    </source>
</evidence>
<keyword evidence="3" id="KW-0479">Metal-binding</keyword>
<dbReference type="GO" id="GO:0051536">
    <property type="term" value="F:iron-sulfur cluster binding"/>
    <property type="evidence" value="ECO:0007669"/>
    <property type="project" value="UniProtKB-KW"/>
</dbReference>
<evidence type="ECO:0000256" key="2">
    <source>
        <dbReference type="ARBA" id="ARBA00022691"/>
    </source>
</evidence>
<keyword evidence="2" id="KW-0949">S-adenosyl-L-methionine</keyword>
<protein>
    <recommendedName>
        <fullName evidence="6">B12-binding domain-containing protein</fullName>
    </recommendedName>
</protein>
<evidence type="ECO:0000256" key="3">
    <source>
        <dbReference type="ARBA" id="ARBA00022723"/>
    </source>
</evidence>
<dbReference type="SUPFAM" id="SSF52242">
    <property type="entry name" value="Cobalamin (vitamin B12)-binding domain"/>
    <property type="match status" value="1"/>
</dbReference>
<dbReference type="GO" id="GO:0046872">
    <property type="term" value="F:metal ion binding"/>
    <property type="evidence" value="ECO:0007669"/>
    <property type="project" value="UniProtKB-KW"/>
</dbReference>
<keyword evidence="5" id="KW-0411">Iron-sulfur</keyword>
<keyword evidence="4" id="KW-0408">Iron</keyword>
<feature type="domain" description="B12-binding" evidence="6">
    <location>
        <begin position="1"/>
        <end position="136"/>
    </location>
</feature>
<dbReference type="CDD" id="cd02068">
    <property type="entry name" value="radical_SAM_B12_BD"/>
    <property type="match status" value="1"/>
</dbReference>
<organism evidence="7">
    <name type="scientific">marine metagenome</name>
    <dbReference type="NCBI Taxonomy" id="408172"/>
    <lineage>
        <taxon>unclassified sequences</taxon>
        <taxon>metagenomes</taxon>
        <taxon>ecological metagenomes</taxon>
    </lineage>
</organism>
<gene>
    <name evidence="7" type="ORF">METZ01_LOCUS276438</name>
</gene>
<evidence type="ECO:0000256" key="5">
    <source>
        <dbReference type="ARBA" id="ARBA00023014"/>
    </source>
</evidence>
<reference evidence="7" key="1">
    <citation type="submission" date="2018-05" db="EMBL/GenBank/DDBJ databases">
        <authorList>
            <person name="Lanie J.A."/>
            <person name="Ng W.-L."/>
            <person name="Kazmierczak K.M."/>
            <person name="Andrzejewski T.M."/>
            <person name="Davidsen T.M."/>
            <person name="Wayne K.J."/>
            <person name="Tettelin H."/>
            <person name="Glass J.I."/>
            <person name="Rusch D."/>
            <person name="Podicherti R."/>
            <person name="Tsui H.-C.T."/>
            <person name="Winkler M.E."/>
        </authorList>
    </citation>
    <scope>NUCLEOTIDE SEQUENCE</scope>
</reference>
<sequence>MDILLVNPDHGDQNNFPWGALAVGSYLKNVKNYDVEVLDACVDGEETVHEIIKQKLNETKVVGFTSFSSDIPFVKKALDNIKEINPNCLTLIGGPHTSLVPEQTAAYKNVDIVMYGDGEDATSKLLEKIFSSDKRITNFDDIPGIVYEKNGEFIKTKQPNNVDHFDIDYTLLDKRVQNTLGNYIQLLSGRGCSYR</sequence>
<feature type="non-terminal residue" evidence="7">
    <location>
        <position position="195"/>
    </location>
</feature>
<dbReference type="EMBL" id="UINC01080546">
    <property type="protein sequence ID" value="SVC23584.1"/>
    <property type="molecule type" value="Genomic_DNA"/>
</dbReference>
<dbReference type="PANTHER" id="PTHR43409">
    <property type="entry name" value="ANAEROBIC MAGNESIUM-PROTOPORPHYRIN IX MONOMETHYL ESTER CYCLASE-RELATED"/>
    <property type="match status" value="1"/>
</dbReference>
<evidence type="ECO:0000259" key="6">
    <source>
        <dbReference type="PROSITE" id="PS51332"/>
    </source>
</evidence>
<dbReference type="Gene3D" id="3.40.50.280">
    <property type="entry name" value="Cobalamin-binding domain"/>
    <property type="match status" value="1"/>
</dbReference>
<evidence type="ECO:0000256" key="4">
    <source>
        <dbReference type="ARBA" id="ARBA00023004"/>
    </source>
</evidence>
<accession>A0A382KF04</accession>
<dbReference type="InterPro" id="IPR036724">
    <property type="entry name" value="Cobalamin-bd_sf"/>
</dbReference>
<proteinExistence type="predicted"/>
<dbReference type="PROSITE" id="PS51332">
    <property type="entry name" value="B12_BINDING"/>
    <property type="match status" value="1"/>
</dbReference>
<evidence type="ECO:0000313" key="7">
    <source>
        <dbReference type="EMBL" id="SVC23584.1"/>
    </source>
</evidence>
<dbReference type="AlphaFoldDB" id="A0A382KF04"/>
<dbReference type="Pfam" id="PF02310">
    <property type="entry name" value="B12-binding"/>
    <property type="match status" value="1"/>
</dbReference>
<name>A0A382KF04_9ZZZZ</name>
<dbReference type="GO" id="GO:0031419">
    <property type="term" value="F:cobalamin binding"/>
    <property type="evidence" value="ECO:0007669"/>
    <property type="project" value="InterPro"/>
</dbReference>
<dbReference type="InterPro" id="IPR006158">
    <property type="entry name" value="Cobalamin-bd"/>
</dbReference>
<dbReference type="InterPro" id="IPR051198">
    <property type="entry name" value="BchE-like"/>
</dbReference>